<dbReference type="PANTHER" id="PTHR11941">
    <property type="entry name" value="ENOYL-COA HYDRATASE-RELATED"/>
    <property type="match status" value="1"/>
</dbReference>
<organism evidence="9 10">
    <name type="scientific">Williamsia limnetica</name>
    <dbReference type="NCBI Taxonomy" id="882452"/>
    <lineage>
        <taxon>Bacteria</taxon>
        <taxon>Bacillati</taxon>
        <taxon>Actinomycetota</taxon>
        <taxon>Actinomycetes</taxon>
        <taxon>Mycobacteriales</taxon>
        <taxon>Nocardiaceae</taxon>
        <taxon>Williamsia</taxon>
    </lineage>
</organism>
<name>A0A318RLA5_WILLI</name>
<comment type="similarity">
    <text evidence="2 8">Belongs to the enoyl-CoA hydratase/isomerase family.</text>
</comment>
<evidence type="ECO:0000256" key="2">
    <source>
        <dbReference type="ARBA" id="ARBA00005254"/>
    </source>
</evidence>
<dbReference type="Pfam" id="PF00378">
    <property type="entry name" value="ECH_1"/>
    <property type="match status" value="1"/>
</dbReference>
<dbReference type="Proteomes" id="UP000247591">
    <property type="component" value="Unassembled WGS sequence"/>
</dbReference>
<evidence type="ECO:0000256" key="8">
    <source>
        <dbReference type="RuleBase" id="RU003707"/>
    </source>
</evidence>
<dbReference type="GO" id="GO:0004300">
    <property type="term" value="F:enoyl-CoA hydratase activity"/>
    <property type="evidence" value="ECO:0007669"/>
    <property type="project" value="UniProtKB-EC"/>
</dbReference>
<evidence type="ECO:0000313" key="9">
    <source>
        <dbReference type="EMBL" id="PYE17580.1"/>
    </source>
</evidence>
<protein>
    <submittedName>
        <fullName evidence="9">Enoyl-CoA hydratase/carnithine racemase</fullName>
    </submittedName>
</protein>
<evidence type="ECO:0000256" key="4">
    <source>
        <dbReference type="ARBA" id="ARBA00023098"/>
    </source>
</evidence>
<dbReference type="CDD" id="cd06558">
    <property type="entry name" value="crotonase-like"/>
    <property type="match status" value="1"/>
</dbReference>
<evidence type="ECO:0000256" key="5">
    <source>
        <dbReference type="ARBA" id="ARBA00023239"/>
    </source>
</evidence>
<dbReference type="GO" id="GO:0006635">
    <property type="term" value="P:fatty acid beta-oxidation"/>
    <property type="evidence" value="ECO:0007669"/>
    <property type="project" value="TreeGrafter"/>
</dbReference>
<gene>
    <name evidence="9" type="ORF">DFR67_106284</name>
</gene>
<dbReference type="Gene3D" id="1.10.12.10">
    <property type="entry name" value="Lyase 2-enoyl-coa Hydratase, Chain A, domain 2"/>
    <property type="match status" value="1"/>
</dbReference>
<dbReference type="AlphaFoldDB" id="A0A318RLA5"/>
<dbReference type="EMBL" id="QJSP01000006">
    <property type="protein sequence ID" value="PYE17580.1"/>
    <property type="molecule type" value="Genomic_DNA"/>
</dbReference>
<keyword evidence="10" id="KW-1185">Reference proteome</keyword>
<comment type="function">
    <text evidence="1">Could possibly oxidize fatty acids using specific components.</text>
</comment>
<dbReference type="InterPro" id="IPR014748">
    <property type="entry name" value="Enoyl-CoA_hydra_C"/>
</dbReference>
<keyword evidence="4" id="KW-0443">Lipid metabolism</keyword>
<dbReference type="InterPro" id="IPR018376">
    <property type="entry name" value="Enoyl-CoA_hyd/isom_CS"/>
</dbReference>
<comment type="catalytic activity">
    <reaction evidence="6">
        <text>a (3S)-3-hydroxyacyl-CoA = a (2E)-enoyl-CoA + H2O</text>
        <dbReference type="Rhea" id="RHEA:16105"/>
        <dbReference type="ChEBI" id="CHEBI:15377"/>
        <dbReference type="ChEBI" id="CHEBI:57318"/>
        <dbReference type="ChEBI" id="CHEBI:58856"/>
        <dbReference type="EC" id="4.2.1.17"/>
    </reaction>
</comment>
<proteinExistence type="inferred from homology"/>
<comment type="caution">
    <text evidence="9">The sequence shown here is derived from an EMBL/GenBank/DDBJ whole genome shotgun (WGS) entry which is preliminary data.</text>
</comment>
<keyword evidence="3" id="KW-0276">Fatty acid metabolism</keyword>
<evidence type="ECO:0000256" key="6">
    <source>
        <dbReference type="ARBA" id="ARBA00023709"/>
    </source>
</evidence>
<evidence type="ECO:0000256" key="1">
    <source>
        <dbReference type="ARBA" id="ARBA00002994"/>
    </source>
</evidence>
<dbReference type="RefSeq" id="WP_110469803.1">
    <property type="nucleotide sequence ID" value="NZ_QJSP01000006.1"/>
</dbReference>
<evidence type="ECO:0000256" key="7">
    <source>
        <dbReference type="ARBA" id="ARBA00023717"/>
    </source>
</evidence>
<keyword evidence="5" id="KW-0456">Lyase</keyword>
<dbReference type="Gene3D" id="3.90.226.10">
    <property type="entry name" value="2-enoyl-CoA Hydratase, Chain A, domain 1"/>
    <property type="match status" value="1"/>
</dbReference>
<dbReference type="InterPro" id="IPR029045">
    <property type="entry name" value="ClpP/crotonase-like_dom_sf"/>
</dbReference>
<evidence type="ECO:0000256" key="3">
    <source>
        <dbReference type="ARBA" id="ARBA00022832"/>
    </source>
</evidence>
<dbReference type="PROSITE" id="PS00166">
    <property type="entry name" value="ENOYL_COA_HYDRATASE"/>
    <property type="match status" value="1"/>
</dbReference>
<accession>A0A318RLA5</accession>
<dbReference type="OrthoDB" id="4284283at2"/>
<evidence type="ECO:0000313" key="10">
    <source>
        <dbReference type="Proteomes" id="UP000247591"/>
    </source>
</evidence>
<dbReference type="PANTHER" id="PTHR11941:SF169">
    <property type="entry name" value="(7AS)-7A-METHYL-1,5-DIOXO-2,3,5,6,7,7A-HEXAHYDRO-1H-INDENE-CARBOXYL-COA HYDROLASE"/>
    <property type="match status" value="1"/>
</dbReference>
<comment type="catalytic activity">
    <reaction evidence="7">
        <text>a 4-saturated-(3S)-3-hydroxyacyl-CoA = a (3E)-enoyl-CoA + H2O</text>
        <dbReference type="Rhea" id="RHEA:20724"/>
        <dbReference type="ChEBI" id="CHEBI:15377"/>
        <dbReference type="ChEBI" id="CHEBI:58521"/>
        <dbReference type="ChEBI" id="CHEBI:137480"/>
        <dbReference type="EC" id="4.2.1.17"/>
    </reaction>
</comment>
<dbReference type="InterPro" id="IPR001753">
    <property type="entry name" value="Enoyl-CoA_hydra/iso"/>
</dbReference>
<dbReference type="SUPFAM" id="SSF52096">
    <property type="entry name" value="ClpP/crotonase"/>
    <property type="match status" value="1"/>
</dbReference>
<reference evidence="9 10" key="1">
    <citation type="submission" date="2018-06" db="EMBL/GenBank/DDBJ databases">
        <title>Genomic Encyclopedia of Type Strains, Phase IV (KMG-IV): sequencing the most valuable type-strain genomes for metagenomic binning, comparative biology and taxonomic classification.</title>
        <authorList>
            <person name="Goeker M."/>
        </authorList>
    </citation>
    <scope>NUCLEOTIDE SEQUENCE [LARGE SCALE GENOMIC DNA]</scope>
    <source>
        <strain evidence="9 10">DSM 45521</strain>
    </source>
</reference>
<sequence length="249" mass="26496">MPIREEVRGRTLIVHLDREDKRNAINVEMALGISAALDRLDDDDTLWAGVITGTPKVFCAGTDLKDGAGARTDRGGEYGIIRRQRIKPLIAAVEGPCMGGGLEIALACDLIVASTAARMALPETRRGLVATSGALFRVTRALPPNIARQLLITGAGLTAQRAYDLGLVNVVSEPGQALADAQLLAEDINASGPVAVRATLAALNEQYAAADATGWEATGRAQEKILASDDMREGINAFFEKRPPEWKAR</sequence>